<name>A0A829YC35_9GAMM</name>
<accession>A0A829YC35</accession>
<feature type="transmembrane region" description="Helical" evidence="1">
    <location>
        <begin position="7"/>
        <end position="24"/>
    </location>
</feature>
<keyword evidence="1" id="KW-0472">Membrane</keyword>
<keyword evidence="1" id="KW-0812">Transmembrane</keyword>
<organism evidence="2 3">
    <name type="scientific">Steroidobacter agaridevorans</name>
    <dbReference type="NCBI Taxonomy" id="2695856"/>
    <lineage>
        <taxon>Bacteria</taxon>
        <taxon>Pseudomonadati</taxon>
        <taxon>Pseudomonadota</taxon>
        <taxon>Gammaproteobacteria</taxon>
        <taxon>Steroidobacterales</taxon>
        <taxon>Steroidobacteraceae</taxon>
        <taxon>Steroidobacter</taxon>
    </lineage>
</organism>
<dbReference type="RefSeq" id="WP_161812405.1">
    <property type="nucleotide sequence ID" value="NZ_BLJN01000002.1"/>
</dbReference>
<keyword evidence="3" id="KW-1185">Reference proteome</keyword>
<evidence type="ECO:0000313" key="2">
    <source>
        <dbReference type="EMBL" id="GFE80765.1"/>
    </source>
</evidence>
<gene>
    <name evidence="2" type="ORF">GCM10011487_27650</name>
</gene>
<sequence>MQLILSYLIAGWSGFFVMAVELLGGRLLAPTFGSSIYVWGAIITVFMLALSIGYLAGGRLSMNAPSVRKLGLILIVAALTVLPLLLFAVPLLDAVANAIPDPRFGSLVGATVLFFIPTVFSGMISPYAVRLIVPDRTSSGRHAGQLYFVSTFGSAAGTLLTSFYLVLLMEVNHILLALMAISGVIGAAACLVRGEANAQ</sequence>
<evidence type="ECO:0008006" key="4">
    <source>
        <dbReference type="Google" id="ProtNLM"/>
    </source>
</evidence>
<dbReference type="AlphaFoldDB" id="A0A829YC35"/>
<feature type="transmembrane region" description="Helical" evidence="1">
    <location>
        <begin position="36"/>
        <end position="58"/>
    </location>
</feature>
<proteinExistence type="predicted"/>
<dbReference type="NCBIfam" id="NF037959">
    <property type="entry name" value="MFS_SpdSyn"/>
    <property type="match status" value="1"/>
</dbReference>
<feature type="transmembrane region" description="Helical" evidence="1">
    <location>
        <begin position="104"/>
        <end position="125"/>
    </location>
</feature>
<evidence type="ECO:0000313" key="3">
    <source>
        <dbReference type="Proteomes" id="UP000445000"/>
    </source>
</evidence>
<evidence type="ECO:0000256" key="1">
    <source>
        <dbReference type="SAM" id="Phobius"/>
    </source>
</evidence>
<reference evidence="3" key="1">
    <citation type="submission" date="2020-01" db="EMBL/GenBank/DDBJ databases">
        <title>'Steroidobacter agaridevorans' sp. nov., agar-degrading bacteria isolated from rhizosphere soils.</title>
        <authorList>
            <person name="Ikenaga M."/>
            <person name="Kataoka M."/>
            <person name="Murouchi A."/>
            <person name="Katsuragi S."/>
            <person name="Sakai M."/>
        </authorList>
    </citation>
    <scope>NUCLEOTIDE SEQUENCE [LARGE SCALE GENOMIC DNA]</scope>
    <source>
        <strain evidence="3">YU21-B</strain>
    </source>
</reference>
<dbReference type="Proteomes" id="UP000445000">
    <property type="component" value="Unassembled WGS sequence"/>
</dbReference>
<keyword evidence="1" id="KW-1133">Transmembrane helix</keyword>
<protein>
    <recommendedName>
        <fullName evidence="4">Glycosyl transferase</fullName>
    </recommendedName>
</protein>
<feature type="transmembrane region" description="Helical" evidence="1">
    <location>
        <begin position="173"/>
        <end position="192"/>
    </location>
</feature>
<comment type="caution">
    <text evidence="2">The sequence shown here is derived from an EMBL/GenBank/DDBJ whole genome shotgun (WGS) entry which is preliminary data.</text>
</comment>
<feature type="transmembrane region" description="Helical" evidence="1">
    <location>
        <begin position="70"/>
        <end position="92"/>
    </location>
</feature>
<dbReference type="EMBL" id="BLJN01000002">
    <property type="protein sequence ID" value="GFE80765.1"/>
    <property type="molecule type" value="Genomic_DNA"/>
</dbReference>
<feature type="transmembrane region" description="Helical" evidence="1">
    <location>
        <begin position="146"/>
        <end position="167"/>
    </location>
</feature>